<gene>
    <name evidence="2" type="ORF">C0Z18_14685</name>
</gene>
<organism evidence="2 3">
    <name type="scientific">Trinickia dabaoshanensis</name>
    <dbReference type="NCBI Taxonomy" id="564714"/>
    <lineage>
        <taxon>Bacteria</taxon>
        <taxon>Pseudomonadati</taxon>
        <taxon>Pseudomonadota</taxon>
        <taxon>Betaproteobacteria</taxon>
        <taxon>Burkholderiales</taxon>
        <taxon>Burkholderiaceae</taxon>
        <taxon>Trinickia</taxon>
    </lineage>
</organism>
<accession>A0A2N7VPI2</accession>
<evidence type="ECO:0000256" key="1">
    <source>
        <dbReference type="SAM" id="SignalP"/>
    </source>
</evidence>
<feature type="signal peptide" evidence="1">
    <location>
        <begin position="1"/>
        <end position="30"/>
    </location>
</feature>
<dbReference type="OrthoDB" id="8775829at2"/>
<dbReference type="RefSeq" id="WP_102646152.1">
    <property type="nucleotide sequence ID" value="NZ_PNYA01000012.1"/>
</dbReference>
<feature type="chain" id="PRO_5014976862" evidence="1">
    <location>
        <begin position="31"/>
        <end position="250"/>
    </location>
</feature>
<comment type="caution">
    <text evidence="2">The sequence shown here is derived from an EMBL/GenBank/DDBJ whole genome shotgun (WGS) entry which is preliminary data.</text>
</comment>
<dbReference type="AlphaFoldDB" id="A0A2N7VPI2"/>
<reference evidence="2 3" key="1">
    <citation type="submission" date="2018-01" db="EMBL/GenBank/DDBJ databases">
        <title>Whole genome analyses suggest that Burkholderia sensu lato contains two further novel genera in the rhizoxinica-symbiotica group Mycetohabitans gen. nov., and Trinickia gen. nov.: implications for the evolution of diazotrophy and nodulation in the Burkholderiaceae.</title>
        <authorList>
            <person name="Estrada-de los Santos P."/>
            <person name="Palmer M."/>
            <person name="Chavez-Ramirez B."/>
            <person name="Beukes C."/>
            <person name="Steenkamp E.T."/>
            <person name="Hirsch A.M."/>
            <person name="Manyaka P."/>
            <person name="Maluk M."/>
            <person name="Lafos M."/>
            <person name="Crook M."/>
            <person name="Gross E."/>
            <person name="Simon M.F."/>
            <person name="Bueno dos Reis Junior F."/>
            <person name="Poole P.S."/>
            <person name="Venter S.N."/>
            <person name="James E.K."/>
        </authorList>
    </citation>
    <scope>NUCLEOTIDE SEQUENCE [LARGE SCALE GENOMIC DNA]</scope>
    <source>
        <strain evidence="2 3">GIMN1.004</strain>
    </source>
</reference>
<name>A0A2N7VPI2_9BURK</name>
<sequence length="250" mass="26013">MKNRQWAAAWFSLPAAVVCVVSFSPTCSNAASASAADAGLLALQSGSPQRRAAVAGLATLVARLPDSASGAGGIRRLFGIADDRTLRQAKIGEGFQTYLVDPKPLLSGKPVGESVYGSGVWRFVVMANGQGIGLITVAPVNGAWTMVEAGASELARDIASVAARYEQQAPTARLRFVRSRQAVADFIEVRPAASPDAKGKLGEPLYVPLMSARTLAAAAAAPGAALTDAQLDDALRHSVRRAMHDPRVGH</sequence>
<dbReference type="EMBL" id="PNYA01000012">
    <property type="protein sequence ID" value="PMS19070.1"/>
    <property type="molecule type" value="Genomic_DNA"/>
</dbReference>
<evidence type="ECO:0000313" key="3">
    <source>
        <dbReference type="Proteomes" id="UP000235616"/>
    </source>
</evidence>
<keyword evidence="1" id="KW-0732">Signal</keyword>
<evidence type="ECO:0000313" key="2">
    <source>
        <dbReference type="EMBL" id="PMS19070.1"/>
    </source>
</evidence>
<protein>
    <submittedName>
        <fullName evidence="2">Uncharacterized protein</fullName>
    </submittedName>
</protein>
<keyword evidence="3" id="KW-1185">Reference proteome</keyword>
<proteinExistence type="predicted"/>
<dbReference type="Proteomes" id="UP000235616">
    <property type="component" value="Unassembled WGS sequence"/>
</dbReference>